<gene>
    <name evidence="10" type="ORF">ACIGG6_16800</name>
</gene>
<name>A0ABW8BZJ9_9GAMM</name>
<feature type="signal peptide" evidence="9">
    <location>
        <begin position="1"/>
        <end position="24"/>
    </location>
</feature>
<organism evidence="10 11">
    <name type="scientific">Vreelandella lionensis</name>
    <dbReference type="NCBI Taxonomy" id="1144478"/>
    <lineage>
        <taxon>Bacteria</taxon>
        <taxon>Pseudomonadati</taxon>
        <taxon>Pseudomonadota</taxon>
        <taxon>Gammaproteobacteria</taxon>
        <taxon>Oceanospirillales</taxon>
        <taxon>Halomonadaceae</taxon>
        <taxon>Vreelandella</taxon>
    </lineage>
</organism>
<evidence type="ECO:0000256" key="5">
    <source>
        <dbReference type="ARBA" id="ARBA00022729"/>
    </source>
</evidence>
<evidence type="ECO:0000256" key="8">
    <source>
        <dbReference type="ARBA" id="ARBA00023288"/>
    </source>
</evidence>
<dbReference type="EMBL" id="JBITWC010000034">
    <property type="protein sequence ID" value="MFI8751646.1"/>
    <property type="molecule type" value="Genomic_DNA"/>
</dbReference>
<evidence type="ECO:0000256" key="7">
    <source>
        <dbReference type="ARBA" id="ARBA00023139"/>
    </source>
</evidence>
<evidence type="ECO:0000256" key="1">
    <source>
        <dbReference type="ARBA" id="ARBA00003989"/>
    </source>
</evidence>
<evidence type="ECO:0000256" key="3">
    <source>
        <dbReference type="ARBA" id="ARBA00014028"/>
    </source>
</evidence>
<comment type="caution">
    <text evidence="10">The sequence shown here is derived from an EMBL/GenBank/DDBJ whole genome shotgun (WGS) entry which is preliminary data.</text>
</comment>
<keyword evidence="6" id="KW-0472">Membrane</keyword>
<reference evidence="10 11" key="1">
    <citation type="submission" date="2024-10" db="EMBL/GenBank/DDBJ databases">
        <title>The Natural Products Discovery Center: Release of the First 8490 Sequenced Strains for Exploring Actinobacteria Biosynthetic Diversity.</title>
        <authorList>
            <person name="Kalkreuter E."/>
            <person name="Kautsar S.A."/>
            <person name="Yang D."/>
            <person name="Bader C.D."/>
            <person name="Teijaro C.N."/>
            <person name="Fluegel L."/>
            <person name="Davis C.M."/>
            <person name="Simpson J.R."/>
            <person name="Lauterbach L."/>
            <person name="Steele A.D."/>
            <person name="Gui C."/>
            <person name="Meng S."/>
            <person name="Li G."/>
            <person name="Viehrig K."/>
            <person name="Ye F."/>
            <person name="Su P."/>
            <person name="Kiefer A.F."/>
            <person name="Nichols A."/>
            <person name="Cepeda A.J."/>
            <person name="Yan W."/>
            <person name="Fan B."/>
            <person name="Jiang Y."/>
            <person name="Adhikari A."/>
            <person name="Zheng C.-J."/>
            <person name="Schuster L."/>
            <person name="Cowan T.M."/>
            <person name="Smanski M.J."/>
            <person name="Chevrette M.G."/>
            <person name="De Carvalho L.P.S."/>
            <person name="Shen B."/>
        </authorList>
    </citation>
    <scope>NUCLEOTIDE SEQUENCE [LARGE SCALE GENOMIC DNA]</scope>
    <source>
        <strain evidence="10 11">NPDC077409</strain>
    </source>
</reference>
<dbReference type="Proteomes" id="UP001614338">
    <property type="component" value="Unassembled WGS sequence"/>
</dbReference>
<keyword evidence="7" id="KW-0564">Palmitate</keyword>
<evidence type="ECO:0000256" key="6">
    <source>
        <dbReference type="ARBA" id="ARBA00023136"/>
    </source>
</evidence>
<evidence type="ECO:0000313" key="10">
    <source>
        <dbReference type="EMBL" id="MFI8751646.1"/>
    </source>
</evidence>
<comment type="function">
    <text evidence="1">May be involved in the biogenesis of curli organelles.</text>
</comment>
<keyword evidence="11" id="KW-1185">Reference proteome</keyword>
<dbReference type="PROSITE" id="PS51257">
    <property type="entry name" value="PROKAR_LIPOPROTEIN"/>
    <property type="match status" value="1"/>
</dbReference>
<dbReference type="RefSeq" id="WP_399846098.1">
    <property type="nucleotide sequence ID" value="NZ_JBITWC010000034.1"/>
</dbReference>
<dbReference type="Pfam" id="PF03783">
    <property type="entry name" value="CsgG"/>
    <property type="match status" value="1"/>
</dbReference>
<feature type="chain" id="PRO_5045813126" description="Curli production assembly/transport component CsgG" evidence="9">
    <location>
        <begin position="25"/>
        <end position="289"/>
    </location>
</feature>
<accession>A0ABW8BZJ9</accession>
<keyword evidence="8" id="KW-0449">Lipoprotein</keyword>
<dbReference type="PANTHER" id="PTHR41164:SF1">
    <property type="entry name" value="CURLI PRODUCTION ASSEMBLY_TRANSPORT COMPONENT CSGG"/>
    <property type="match status" value="1"/>
</dbReference>
<evidence type="ECO:0000256" key="2">
    <source>
        <dbReference type="ARBA" id="ARBA00008899"/>
    </source>
</evidence>
<sequence>MKTYLDKMKICALFVLVAVLAGCATPIGSSPAEMLSGPPEVNARTRSGDLLANLPPPQDKLAVAVYDFPDLSGQRKPKENVAELSTAVTQGGAQILNDTLLRAGGGSWFDVVERSGLQNILQERQIIRQQREVYMGAEAPPLTPLIFAGTVLEGGIVSYDTNITTGGFGARLLGIGGNTEYRTDVVEVVLRLVSVQTGRIVRSVNARKSILSVLLQGSAFKYIAADEILEAEAGVTSNEPTNIAVREAIEAAVYALILESTIAGDFAFANPEEGEQVIAAYQARREAAD</sequence>
<keyword evidence="4" id="KW-1003">Cell membrane</keyword>
<protein>
    <recommendedName>
        <fullName evidence="3">Curli production assembly/transport component CsgG</fullName>
    </recommendedName>
</protein>
<proteinExistence type="inferred from homology"/>
<keyword evidence="5 9" id="KW-0732">Signal</keyword>
<dbReference type="PANTHER" id="PTHR41164">
    <property type="entry name" value="CURLI PRODUCTION ASSEMBLY/TRANSPORT COMPONENT CSGG"/>
    <property type="match status" value="1"/>
</dbReference>
<comment type="similarity">
    <text evidence="2">Belongs to the CsgG family.</text>
</comment>
<dbReference type="InterPro" id="IPR005534">
    <property type="entry name" value="Curli_assmbl/transp-comp_CsgG"/>
</dbReference>
<dbReference type="Gene3D" id="3.40.50.10610">
    <property type="entry name" value="ABC-type transport auxiliary lipoprotein component"/>
    <property type="match status" value="2"/>
</dbReference>
<evidence type="ECO:0000256" key="4">
    <source>
        <dbReference type="ARBA" id="ARBA00022475"/>
    </source>
</evidence>
<evidence type="ECO:0000256" key="9">
    <source>
        <dbReference type="SAM" id="SignalP"/>
    </source>
</evidence>
<evidence type="ECO:0000313" key="11">
    <source>
        <dbReference type="Proteomes" id="UP001614338"/>
    </source>
</evidence>